<dbReference type="CDD" id="cd02440">
    <property type="entry name" value="AdoMet_MTases"/>
    <property type="match status" value="1"/>
</dbReference>
<dbReference type="InterPro" id="IPR036163">
    <property type="entry name" value="HMA_dom_sf"/>
</dbReference>
<dbReference type="InterPro" id="IPR006121">
    <property type="entry name" value="HMA_dom"/>
</dbReference>
<gene>
    <name evidence="5" type="ORF">ACFX5E_13450</name>
</gene>
<dbReference type="PROSITE" id="PS51585">
    <property type="entry name" value="SAM_MT_TPMT"/>
    <property type="match status" value="1"/>
</dbReference>
<dbReference type="CDD" id="cd00371">
    <property type="entry name" value="HMA"/>
    <property type="match status" value="1"/>
</dbReference>
<dbReference type="SUPFAM" id="SSF55008">
    <property type="entry name" value="HMA, heavy metal-associated domain"/>
    <property type="match status" value="1"/>
</dbReference>
<dbReference type="InterPro" id="IPR008854">
    <property type="entry name" value="TPMT"/>
</dbReference>
<evidence type="ECO:0000313" key="6">
    <source>
        <dbReference type="Proteomes" id="UP001600109"/>
    </source>
</evidence>
<comment type="caution">
    <text evidence="5">The sequence shown here is derived from an EMBL/GenBank/DDBJ whole genome shotgun (WGS) entry which is preliminary data.</text>
</comment>
<keyword evidence="1" id="KW-0597">Phosphoprotein</keyword>
<evidence type="ECO:0000256" key="1">
    <source>
        <dbReference type="ARBA" id="ARBA00022553"/>
    </source>
</evidence>
<dbReference type="InterPro" id="IPR029063">
    <property type="entry name" value="SAM-dependent_MTases_sf"/>
</dbReference>
<evidence type="ECO:0000256" key="2">
    <source>
        <dbReference type="ARBA" id="ARBA00022603"/>
    </source>
</evidence>
<dbReference type="EMBL" id="JBHZPZ010000017">
    <property type="protein sequence ID" value="MFE3869069.1"/>
    <property type="molecule type" value="Genomic_DNA"/>
</dbReference>
<dbReference type="GO" id="GO:0032259">
    <property type="term" value="P:methylation"/>
    <property type="evidence" value="ECO:0007669"/>
    <property type="project" value="UniProtKB-KW"/>
</dbReference>
<evidence type="ECO:0000256" key="4">
    <source>
        <dbReference type="ARBA" id="ARBA00022691"/>
    </source>
</evidence>
<proteinExistence type="predicted"/>
<dbReference type="GO" id="GO:0008168">
    <property type="term" value="F:methyltransferase activity"/>
    <property type="evidence" value="ECO:0007669"/>
    <property type="project" value="UniProtKB-KW"/>
</dbReference>
<dbReference type="SUPFAM" id="SSF53335">
    <property type="entry name" value="S-adenosyl-L-methionine-dependent methyltransferases"/>
    <property type="match status" value="1"/>
</dbReference>
<dbReference type="PANTHER" id="PTHR32183:SF11">
    <property type="entry name" value="THIOL METHYLTRANSFERASE 2-RELATED"/>
    <property type="match status" value="1"/>
</dbReference>
<keyword evidence="6" id="KW-1185">Reference proteome</keyword>
<reference evidence="5 6" key="1">
    <citation type="submission" date="2024-06" db="EMBL/GenBank/DDBJ databases">
        <title>Flavobacterium spp. isolated from glacier.</title>
        <authorList>
            <person name="Han D."/>
        </authorList>
    </citation>
    <scope>NUCLEOTIDE SEQUENCE [LARGE SCALE GENOMIC DNA]</scope>
    <source>
        <strain evidence="5 6">LS2P90</strain>
    </source>
</reference>
<accession>A0ABW6I0E9</accession>
<dbReference type="RefSeq" id="WP_379855676.1">
    <property type="nucleotide sequence ID" value="NZ_JBHZPZ010000017.1"/>
</dbReference>
<dbReference type="Pfam" id="PF05724">
    <property type="entry name" value="TPMT"/>
    <property type="match status" value="1"/>
</dbReference>
<keyword evidence="3" id="KW-0808">Transferase</keyword>
<evidence type="ECO:0000256" key="3">
    <source>
        <dbReference type="ARBA" id="ARBA00022679"/>
    </source>
</evidence>
<dbReference type="PANTHER" id="PTHR32183">
    <property type="match status" value="1"/>
</dbReference>
<evidence type="ECO:0000313" key="5">
    <source>
        <dbReference type="EMBL" id="MFE3869069.1"/>
    </source>
</evidence>
<keyword evidence="2 5" id="KW-0489">Methyltransferase</keyword>
<keyword evidence="4" id="KW-0949">S-adenosyl-L-methionine</keyword>
<protein>
    <submittedName>
        <fullName evidence="5">Methyltransferase domain-containing protein</fullName>
    </submittedName>
</protein>
<dbReference type="Proteomes" id="UP001600109">
    <property type="component" value="Unassembled WGS sequence"/>
</dbReference>
<name>A0ABW6I0E9_9FLAO</name>
<sequence length="277" mass="31172">MKEIECCVVSCEKPLDAAYWEAQYKAKTTGWDLGKVSPPIQTYVDTISNKNSSILIPGCGNSYEAEYLLERGFTNITVIDIAPTPVTDLKEKFKNNPNIQIILGDFFEHQGKYDLIIEQTFFCALPPTMRQKYVWKMHQLLADEGKLAGLLFNRTFEVSPPFGGSKEEYETLFEAAFGFLQMDSCLNSIAPRANSELFFELKKNNEVKVNRYEFSGITCSGCMKSVTEKFAAIVGILNASMSSDFAEVLIVSQNDIGVEDLQNAISYDEKYQIKKIS</sequence>
<dbReference type="Gene3D" id="3.40.50.150">
    <property type="entry name" value="Vaccinia Virus protein VP39"/>
    <property type="match status" value="1"/>
</dbReference>
<organism evidence="5 6">
    <name type="scientific">Flavobacterium xylosi</name>
    <dbReference type="NCBI Taxonomy" id="3230415"/>
    <lineage>
        <taxon>Bacteria</taxon>
        <taxon>Pseudomonadati</taxon>
        <taxon>Bacteroidota</taxon>
        <taxon>Flavobacteriia</taxon>
        <taxon>Flavobacteriales</taxon>
        <taxon>Flavobacteriaceae</taxon>
        <taxon>Flavobacterium</taxon>
    </lineage>
</organism>